<dbReference type="AlphaFoldDB" id="A0A9K3H933"/>
<accession>A0A9K3H933</accession>
<dbReference type="Proteomes" id="UP000215914">
    <property type="component" value="Unassembled WGS sequence"/>
</dbReference>
<name>A0A9K3H933_HELAN</name>
<gene>
    <name evidence="1" type="ORF">HanXRQr2_Chr14g0658981</name>
</gene>
<evidence type="ECO:0000313" key="2">
    <source>
        <dbReference type="Proteomes" id="UP000215914"/>
    </source>
</evidence>
<dbReference type="EMBL" id="MNCJ02000329">
    <property type="protein sequence ID" value="KAF5770398.1"/>
    <property type="molecule type" value="Genomic_DNA"/>
</dbReference>
<reference evidence="1" key="1">
    <citation type="journal article" date="2017" name="Nature">
        <title>The sunflower genome provides insights into oil metabolism, flowering and Asterid evolution.</title>
        <authorList>
            <person name="Badouin H."/>
            <person name="Gouzy J."/>
            <person name="Grassa C.J."/>
            <person name="Murat F."/>
            <person name="Staton S.E."/>
            <person name="Cottret L."/>
            <person name="Lelandais-Briere C."/>
            <person name="Owens G.L."/>
            <person name="Carrere S."/>
            <person name="Mayjonade B."/>
            <person name="Legrand L."/>
            <person name="Gill N."/>
            <person name="Kane N.C."/>
            <person name="Bowers J.E."/>
            <person name="Hubner S."/>
            <person name="Bellec A."/>
            <person name="Berard A."/>
            <person name="Berges H."/>
            <person name="Blanchet N."/>
            <person name="Boniface M.C."/>
            <person name="Brunel D."/>
            <person name="Catrice O."/>
            <person name="Chaidir N."/>
            <person name="Claudel C."/>
            <person name="Donnadieu C."/>
            <person name="Faraut T."/>
            <person name="Fievet G."/>
            <person name="Helmstetter N."/>
            <person name="King M."/>
            <person name="Knapp S.J."/>
            <person name="Lai Z."/>
            <person name="Le Paslier M.C."/>
            <person name="Lippi Y."/>
            <person name="Lorenzon L."/>
            <person name="Mandel J.R."/>
            <person name="Marage G."/>
            <person name="Marchand G."/>
            <person name="Marquand E."/>
            <person name="Bret-Mestries E."/>
            <person name="Morien E."/>
            <person name="Nambeesan S."/>
            <person name="Nguyen T."/>
            <person name="Pegot-Espagnet P."/>
            <person name="Pouilly N."/>
            <person name="Raftis F."/>
            <person name="Sallet E."/>
            <person name="Schiex T."/>
            <person name="Thomas J."/>
            <person name="Vandecasteele C."/>
            <person name="Vares D."/>
            <person name="Vear F."/>
            <person name="Vautrin S."/>
            <person name="Crespi M."/>
            <person name="Mangin B."/>
            <person name="Burke J.M."/>
            <person name="Salse J."/>
            <person name="Munos S."/>
            <person name="Vincourt P."/>
            <person name="Rieseberg L.H."/>
            <person name="Langlade N.B."/>
        </authorList>
    </citation>
    <scope>NUCLEOTIDE SEQUENCE</scope>
    <source>
        <tissue evidence="1">Leaves</tissue>
    </source>
</reference>
<dbReference type="Gramene" id="mRNA:HanXRQr2_Chr14g0658981">
    <property type="protein sequence ID" value="mRNA:HanXRQr2_Chr14g0658981"/>
    <property type="gene ID" value="HanXRQr2_Chr14g0658981"/>
</dbReference>
<sequence>MTLNARHITSFPYRTVSKHFDMFFSQFHLEKSLEGRLRTILISFEFSPRRILASHKFITVQDQSLRHSSYGESRNGETE</sequence>
<organism evidence="1 2">
    <name type="scientific">Helianthus annuus</name>
    <name type="common">Common sunflower</name>
    <dbReference type="NCBI Taxonomy" id="4232"/>
    <lineage>
        <taxon>Eukaryota</taxon>
        <taxon>Viridiplantae</taxon>
        <taxon>Streptophyta</taxon>
        <taxon>Embryophyta</taxon>
        <taxon>Tracheophyta</taxon>
        <taxon>Spermatophyta</taxon>
        <taxon>Magnoliopsida</taxon>
        <taxon>eudicotyledons</taxon>
        <taxon>Gunneridae</taxon>
        <taxon>Pentapetalae</taxon>
        <taxon>asterids</taxon>
        <taxon>campanulids</taxon>
        <taxon>Asterales</taxon>
        <taxon>Asteraceae</taxon>
        <taxon>Asteroideae</taxon>
        <taxon>Heliantheae alliance</taxon>
        <taxon>Heliantheae</taxon>
        <taxon>Helianthus</taxon>
    </lineage>
</organism>
<evidence type="ECO:0000313" key="1">
    <source>
        <dbReference type="EMBL" id="KAF5770398.1"/>
    </source>
</evidence>
<keyword evidence="2" id="KW-1185">Reference proteome</keyword>
<reference evidence="1" key="2">
    <citation type="submission" date="2020-06" db="EMBL/GenBank/DDBJ databases">
        <title>Helianthus annuus Genome sequencing and assembly Release 2.</title>
        <authorList>
            <person name="Gouzy J."/>
            <person name="Langlade N."/>
            <person name="Munos S."/>
        </authorList>
    </citation>
    <scope>NUCLEOTIDE SEQUENCE</scope>
    <source>
        <tissue evidence="1">Leaves</tissue>
    </source>
</reference>
<protein>
    <submittedName>
        <fullName evidence="1">Uncharacterized protein</fullName>
    </submittedName>
</protein>
<comment type="caution">
    <text evidence="1">The sequence shown here is derived from an EMBL/GenBank/DDBJ whole genome shotgun (WGS) entry which is preliminary data.</text>
</comment>
<proteinExistence type="predicted"/>